<organism evidence="1 2">
    <name type="scientific">Dokdonia sinensis</name>
    <dbReference type="NCBI Taxonomy" id="2479847"/>
    <lineage>
        <taxon>Bacteria</taxon>
        <taxon>Pseudomonadati</taxon>
        <taxon>Bacteroidota</taxon>
        <taxon>Flavobacteriia</taxon>
        <taxon>Flavobacteriales</taxon>
        <taxon>Flavobacteriaceae</taxon>
        <taxon>Dokdonia</taxon>
    </lineage>
</organism>
<reference evidence="1 2" key="1">
    <citation type="submission" date="2018-10" db="EMBL/GenBank/DDBJ databases">
        <title>Dokdonia luteus sp. nov., isolated from sea water.</title>
        <authorList>
            <person name="Zhou L.Y."/>
            <person name="Du Z.J."/>
        </authorList>
    </citation>
    <scope>NUCLEOTIDE SEQUENCE [LARGE SCALE GENOMIC DNA]</scope>
    <source>
        <strain evidence="1 2">SH27</strain>
    </source>
</reference>
<dbReference type="Proteomes" id="UP000281985">
    <property type="component" value="Unassembled WGS sequence"/>
</dbReference>
<dbReference type="OrthoDB" id="1440784at2"/>
<comment type="caution">
    <text evidence="1">The sequence shown here is derived from an EMBL/GenBank/DDBJ whole genome shotgun (WGS) entry which is preliminary data.</text>
</comment>
<accession>A0A3M0G5R7</accession>
<gene>
    <name evidence="1" type="ORF">EAX61_07570</name>
</gene>
<keyword evidence="2" id="KW-1185">Reference proteome</keyword>
<dbReference type="RefSeq" id="WP_121917075.1">
    <property type="nucleotide sequence ID" value="NZ_REFV01000006.1"/>
</dbReference>
<evidence type="ECO:0000313" key="1">
    <source>
        <dbReference type="EMBL" id="RMB59437.1"/>
    </source>
</evidence>
<dbReference type="EMBL" id="REFV01000006">
    <property type="protein sequence ID" value="RMB59437.1"/>
    <property type="molecule type" value="Genomic_DNA"/>
</dbReference>
<protein>
    <submittedName>
        <fullName evidence="1">Uncharacterized protein</fullName>
    </submittedName>
</protein>
<evidence type="ECO:0000313" key="2">
    <source>
        <dbReference type="Proteomes" id="UP000281985"/>
    </source>
</evidence>
<sequence length="108" mass="12122">MSQENTLIINGLHNLIDYSTRENQKAHKGFQELHNAIIKHFFNASSVTIDKIEKTICLGVAVLSKGCNVTINYDDLNAFLKSCVRADAGNITFYKNLLHYYTLTEAVA</sequence>
<name>A0A3M0G5R7_9FLAO</name>
<proteinExistence type="predicted"/>
<dbReference type="AlphaFoldDB" id="A0A3M0G5R7"/>